<name>A0AA36N8Q9_9DINO</name>
<sequence>MPGQDSGSCSACGPDDVTSDGSCFKAPSGSHNCDITLDAGDFYSCKFSGWGSDSQRCFAAPPANYCVKRVCTYQGGTKSCSAFVPATNAPFCIGDPSLPAIDHAVIMYTCCDHNLLSFTGFCGGPTTPCVVRASGRGVCPTPQTDEYLVGAENLAGTSWSLPKAVTCSSIPTPSEPAKYEIPSSCTALVSGASCEVSCGNGYAKEGSGGTFTCQNGLSESPSGELPNCVALPSGIHVVQAPLASTTTTTTTSLPTRCAVCSTIGDWQDSRYASCRAWGDPHITESWRSNAPQRFDHQGTGVYKWATSNHCGGDFELQTFQCQYRGGRNAVITAVAARLNGGDRVFVSERTVTHSGDPAVDPSDAIHVDKQGVNVNSDDQCVFFSVNTKNLNSNPGFLHNLKIKVLAEDAAAEGVCGADKDQLRNSYVDPNGGQMLFTSAEHSALCAQCTGSGSEIPRGCATGGGGAPATFSPDCEFLAPLTGLDQECTATDDARFGTFQDNGQNCVAYAVLNRKKSCDDFCEERGSVCVTAKSDRGQCVLWGSRATGHTLPCSRGRMYDAICVCKKPDIPVPGETALEVCQTNNLDLARGTPDSPARLRGELGYLVKAIWAASISRQFLDLNHLGWAGRHVAASSGTRTAESTCRAGNPALATAVFPMRSLETDAVVTPEEDGLDRMLQERRGS</sequence>
<evidence type="ECO:0000313" key="2">
    <source>
        <dbReference type="Proteomes" id="UP001178507"/>
    </source>
</evidence>
<keyword evidence="2" id="KW-1185">Reference proteome</keyword>
<evidence type="ECO:0000313" key="1">
    <source>
        <dbReference type="EMBL" id="CAJ1393503.1"/>
    </source>
</evidence>
<dbReference type="Proteomes" id="UP001178507">
    <property type="component" value="Unassembled WGS sequence"/>
</dbReference>
<dbReference type="EMBL" id="CAUJNA010002569">
    <property type="protein sequence ID" value="CAJ1393503.1"/>
    <property type="molecule type" value="Genomic_DNA"/>
</dbReference>
<gene>
    <name evidence="1" type="ORF">EVOR1521_LOCUS18352</name>
</gene>
<accession>A0AA36N8Q9</accession>
<comment type="caution">
    <text evidence="1">The sequence shown here is derived from an EMBL/GenBank/DDBJ whole genome shotgun (WGS) entry which is preliminary data.</text>
</comment>
<dbReference type="AlphaFoldDB" id="A0AA36N8Q9"/>
<protein>
    <submittedName>
        <fullName evidence="1">Uncharacterized protein</fullName>
    </submittedName>
</protein>
<reference evidence="1" key="1">
    <citation type="submission" date="2023-08" db="EMBL/GenBank/DDBJ databases">
        <authorList>
            <person name="Chen Y."/>
            <person name="Shah S."/>
            <person name="Dougan E. K."/>
            <person name="Thang M."/>
            <person name="Chan C."/>
        </authorList>
    </citation>
    <scope>NUCLEOTIDE SEQUENCE</scope>
</reference>
<proteinExistence type="predicted"/>
<organism evidence="1 2">
    <name type="scientific">Effrenium voratum</name>
    <dbReference type="NCBI Taxonomy" id="2562239"/>
    <lineage>
        <taxon>Eukaryota</taxon>
        <taxon>Sar</taxon>
        <taxon>Alveolata</taxon>
        <taxon>Dinophyceae</taxon>
        <taxon>Suessiales</taxon>
        <taxon>Symbiodiniaceae</taxon>
        <taxon>Effrenium</taxon>
    </lineage>
</organism>